<evidence type="ECO:0000256" key="1">
    <source>
        <dbReference type="ARBA" id="ARBA00009207"/>
    </source>
</evidence>
<comment type="similarity">
    <text evidence="1">Belongs to the PPP4R2 family.</text>
</comment>
<feature type="compositionally biased region" description="Basic and acidic residues" evidence="2">
    <location>
        <begin position="307"/>
        <end position="326"/>
    </location>
</feature>
<feature type="compositionally biased region" description="Polar residues" evidence="2">
    <location>
        <begin position="437"/>
        <end position="447"/>
    </location>
</feature>
<feature type="compositionally biased region" description="Polar residues" evidence="2">
    <location>
        <begin position="399"/>
        <end position="430"/>
    </location>
</feature>
<dbReference type="PANTHER" id="PTHR16487:SF0">
    <property type="entry name" value="PROTEIN PHOSPHATASE 4 REGULATORY SUBUNIT 2-RELATED"/>
    <property type="match status" value="1"/>
</dbReference>
<evidence type="ECO:0000256" key="2">
    <source>
        <dbReference type="SAM" id="MobiDB-lite"/>
    </source>
</evidence>
<sequence length="549" mass="59509">MENPEEVLQSLDEFSKLKPKDIPRELEDYLSYVARTGDPVYQWSIVKCLFREKLLNVITDFYETSPTIDLQPCPNVDPFNYDTMKNSLLERLDSFPSAPFTVQRLCELLTSPRKEYRRADKFMRAIEKNILVVSTREPGNGRRSDNNGQPELLMNGVMDGRGIELGEAIETVSSDGVNLMHSDENEVNVTENENVVPVECAGMEEIDMEEHGDHIEASNSNVWEKEQSEVSEQSEGDGSLNYDGNSVEGENKSKESLECFEVSSTENGESGCDSADVPVTTENVADSVSVVVSGESPPELDACSSSSKEHLDKTEENSDVKIDSPRSELNLTSENSAVEDEVPKQTNEETAGNFPPEETETTSTSSEQELQGISSSAEDLSKGGTNIETVPAGGDSSDETSTGNVTPETVSSEPATSSIETTCATDSTATELPFEETSANSVNTDTDVSAAEETSTEDVTDSALVPSDTVSTDASENDKVYEAASSSPPAEGVTYEDVSENDVDSKTGESAVVSQQDEAMEIDDSNARSQLVTADTDEPMDQCEQPTEN</sequence>
<protein>
    <submittedName>
        <fullName evidence="3">Serine/threonine-protein phosphatase 4 regulatory subunit 2</fullName>
    </submittedName>
</protein>
<dbReference type="OrthoDB" id="341898at2759"/>
<feature type="region of interest" description="Disordered" evidence="2">
    <location>
        <begin position="222"/>
        <end position="277"/>
    </location>
</feature>
<dbReference type="PANTHER" id="PTHR16487">
    <property type="entry name" value="PPP4R2-RELATED PROTEIN"/>
    <property type="match status" value="1"/>
</dbReference>
<gene>
    <name evidence="3" type="ORF">L798_12804</name>
</gene>
<dbReference type="Pfam" id="PF09184">
    <property type="entry name" value="PPP4R2"/>
    <property type="match status" value="1"/>
</dbReference>
<dbReference type="OMA" id="PCINFYR"/>
<accession>A0A067RQ06</accession>
<evidence type="ECO:0000313" key="4">
    <source>
        <dbReference type="Proteomes" id="UP000027135"/>
    </source>
</evidence>
<feature type="compositionally biased region" description="Polar residues" evidence="2">
    <location>
        <begin position="368"/>
        <end position="388"/>
    </location>
</feature>
<dbReference type="GO" id="GO:0019888">
    <property type="term" value="F:protein phosphatase regulator activity"/>
    <property type="evidence" value="ECO:0007669"/>
    <property type="project" value="InterPro"/>
</dbReference>
<name>A0A067RQ06_ZOONE</name>
<dbReference type="GO" id="GO:0030289">
    <property type="term" value="C:protein phosphatase 4 complex"/>
    <property type="evidence" value="ECO:0007669"/>
    <property type="project" value="InterPro"/>
</dbReference>
<feature type="compositionally biased region" description="Polar residues" evidence="2">
    <location>
        <begin position="327"/>
        <end position="336"/>
    </location>
</feature>
<dbReference type="GO" id="GO:0005634">
    <property type="term" value="C:nucleus"/>
    <property type="evidence" value="ECO:0007669"/>
    <property type="project" value="TreeGrafter"/>
</dbReference>
<dbReference type="InterPro" id="IPR015267">
    <property type="entry name" value="PPP4R2"/>
</dbReference>
<dbReference type="EMBL" id="KK852498">
    <property type="protein sequence ID" value="KDR22670.1"/>
    <property type="molecule type" value="Genomic_DNA"/>
</dbReference>
<dbReference type="STRING" id="136037.A0A067RQ06"/>
<keyword evidence="4" id="KW-1185">Reference proteome</keyword>
<dbReference type="GO" id="GO:0005737">
    <property type="term" value="C:cytoplasm"/>
    <property type="evidence" value="ECO:0007669"/>
    <property type="project" value="TreeGrafter"/>
</dbReference>
<dbReference type="Proteomes" id="UP000027135">
    <property type="component" value="Unassembled WGS sequence"/>
</dbReference>
<proteinExistence type="inferred from homology"/>
<dbReference type="eggNOG" id="KOG3175">
    <property type="taxonomic scope" value="Eukaryota"/>
</dbReference>
<dbReference type="AlphaFoldDB" id="A0A067RQ06"/>
<organism evidence="3 4">
    <name type="scientific">Zootermopsis nevadensis</name>
    <name type="common">Dampwood termite</name>
    <dbReference type="NCBI Taxonomy" id="136037"/>
    <lineage>
        <taxon>Eukaryota</taxon>
        <taxon>Metazoa</taxon>
        <taxon>Ecdysozoa</taxon>
        <taxon>Arthropoda</taxon>
        <taxon>Hexapoda</taxon>
        <taxon>Insecta</taxon>
        <taxon>Pterygota</taxon>
        <taxon>Neoptera</taxon>
        <taxon>Polyneoptera</taxon>
        <taxon>Dictyoptera</taxon>
        <taxon>Blattodea</taxon>
        <taxon>Blattoidea</taxon>
        <taxon>Termitoidae</taxon>
        <taxon>Termopsidae</taxon>
        <taxon>Zootermopsis</taxon>
    </lineage>
</organism>
<reference evidence="3 4" key="1">
    <citation type="journal article" date="2014" name="Nat. Commun.">
        <title>Molecular traces of alternative social organization in a termite genome.</title>
        <authorList>
            <person name="Terrapon N."/>
            <person name="Li C."/>
            <person name="Robertson H.M."/>
            <person name="Ji L."/>
            <person name="Meng X."/>
            <person name="Booth W."/>
            <person name="Chen Z."/>
            <person name="Childers C.P."/>
            <person name="Glastad K.M."/>
            <person name="Gokhale K."/>
            <person name="Gowin J."/>
            <person name="Gronenberg W."/>
            <person name="Hermansen R.A."/>
            <person name="Hu H."/>
            <person name="Hunt B.G."/>
            <person name="Huylmans A.K."/>
            <person name="Khalil S.M."/>
            <person name="Mitchell R.D."/>
            <person name="Munoz-Torres M.C."/>
            <person name="Mustard J.A."/>
            <person name="Pan H."/>
            <person name="Reese J.T."/>
            <person name="Scharf M.E."/>
            <person name="Sun F."/>
            <person name="Vogel H."/>
            <person name="Xiao J."/>
            <person name="Yang W."/>
            <person name="Yang Z."/>
            <person name="Yang Z."/>
            <person name="Zhou J."/>
            <person name="Zhu J."/>
            <person name="Brent C.S."/>
            <person name="Elsik C.G."/>
            <person name="Goodisman M.A."/>
            <person name="Liberles D.A."/>
            <person name="Roe R.M."/>
            <person name="Vargo E.L."/>
            <person name="Vilcinskas A."/>
            <person name="Wang J."/>
            <person name="Bornberg-Bauer E."/>
            <person name="Korb J."/>
            <person name="Zhang G."/>
            <person name="Liebig J."/>
        </authorList>
    </citation>
    <scope>NUCLEOTIDE SEQUENCE [LARGE SCALE GENOMIC DNA]</scope>
    <source>
        <tissue evidence="3">Whole organism</tissue>
    </source>
</reference>
<dbReference type="InParanoid" id="A0A067RQ06"/>
<feature type="region of interest" description="Disordered" evidence="2">
    <location>
        <begin position="291"/>
        <end position="549"/>
    </location>
</feature>
<evidence type="ECO:0000313" key="3">
    <source>
        <dbReference type="EMBL" id="KDR22670.1"/>
    </source>
</evidence>